<organism evidence="2">
    <name type="scientific">Oryza glumipatula</name>
    <dbReference type="NCBI Taxonomy" id="40148"/>
    <lineage>
        <taxon>Eukaryota</taxon>
        <taxon>Viridiplantae</taxon>
        <taxon>Streptophyta</taxon>
        <taxon>Embryophyta</taxon>
        <taxon>Tracheophyta</taxon>
        <taxon>Spermatophyta</taxon>
        <taxon>Magnoliopsida</taxon>
        <taxon>Liliopsida</taxon>
        <taxon>Poales</taxon>
        <taxon>Poaceae</taxon>
        <taxon>BOP clade</taxon>
        <taxon>Oryzoideae</taxon>
        <taxon>Oryzeae</taxon>
        <taxon>Oryzinae</taxon>
        <taxon>Oryza</taxon>
    </lineage>
</organism>
<dbReference type="HOGENOM" id="CLU_167842_0_0_1"/>
<dbReference type="Proteomes" id="UP000026961">
    <property type="component" value="Chromosome 11"/>
</dbReference>
<keyword evidence="3" id="KW-1185">Reference proteome</keyword>
<sequence>MSSLPTRMRAGASALSPWASSYPGPQAQSHPRRAAQKPMCSDVPELCLSFVEEHWWLYRIVFEVNSIFAPPSTIKLLDSCKPSPRPSLVVIVRVLPTAAAQRSLPFSLSVASHRTPLP</sequence>
<evidence type="ECO:0000313" key="3">
    <source>
        <dbReference type="Proteomes" id="UP000026961"/>
    </source>
</evidence>
<reference evidence="2" key="1">
    <citation type="submission" date="2015-04" db="UniProtKB">
        <authorList>
            <consortium name="EnsemblPlants"/>
        </authorList>
    </citation>
    <scope>IDENTIFICATION</scope>
</reference>
<proteinExistence type="predicted"/>
<accession>A0A0E0BKZ3</accession>
<dbReference type="Gramene" id="OGLUM11G18530.1">
    <property type="protein sequence ID" value="OGLUM11G18530.1"/>
    <property type="gene ID" value="OGLUM11G18530"/>
</dbReference>
<feature type="region of interest" description="Disordered" evidence="1">
    <location>
        <begin position="1"/>
        <end position="36"/>
    </location>
</feature>
<protein>
    <submittedName>
        <fullName evidence="2">Uncharacterized protein</fullName>
    </submittedName>
</protein>
<evidence type="ECO:0000256" key="1">
    <source>
        <dbReference type="SAM" id="MobiDB-lite"/>
    </source>
</evidence>
<reference evidence="2" key="2">
    <citation type="submission" date="2018-05" db="EMBL/GenBank/DDBJ databases">
        <title>OgluRS3 (Oryza glumaepatula Reference Sequence Version 3).</title>
        <authorList>
            <person name="Zhang J."/>
            <person name="Kudrna D."/>
            <person name="Lee S."/>
            <person name="Talag J."/>
            <person name="Welchert J."/>
            <person name="Wing R.A."/>
        </authorList>
    </citation>
    <scope>NUCLEOTIDE SEQUENCE [LARGE SCALE GENOMIC DNA]</scope>
</reference>
<name>A0A0E0BKZ3_9ORYZ</name>
<dbReference type="AlphaFoldDB" id="A0A0E0BKZ3"/>
<dbReference type="EnsemblPlants" id="OGLUM11G18530.1">
    <property type="protein sequence ID" value="OGLUM11G18530.1"/>
    <property type="gene ID" value="OGLUM11G18530"/>
</dbReference>
<evidence type="ECO:0000313" key="2">
    <source>
        <dbReference type="EnsemblPlants" id="OGLUM11G18530.1"/>
    </source>
</evidence>